<dbReference type="OrthoDB" id="792965at2"/>
<evidence type="ECO:0000313" key="3">
    <source>
        <dbReference type="Proteomes" id="UP000226437"/>
    </source>
</evidence>
<evidence type="ECO:0008006" key="4">
    <source>
        <dbReference type="Google" id="ProtNLM"/>
    </source>
</evidence>
<keyword evidence="1" id="KW-1133">Transmembrane helix</keyword>
<dbReference type="RefSeq" id="WP_099104883.1">
    <property type="nucleotide sequence ID" value="NZ_JAATJF010000001.1"/>
</dbReference>
<evidence type="ECO:0000256" key="1">
    <source>
        <dbReference type="SAM" id="Phobius"/>
    </source>
</evidence>
<feature type="transmembrane region" description="Helical" evidence="1">
    <location>
        <begin position="12"/>
        <end position="30"/>
    </location>
</feature>
<dbReference type="Proteomes" id="UP000226437">
    <property type="component" value="Unassembled WGS sequence"/>
</dbReference>
<sequence>MHQTELQQFLGRFLLFAGLLLAYGILMFGINEALYRLRPLPLEPSRVLIAGDSHLRQSLNPAAFEDARNISVTSEPYAITYWKLRAILDEVRPDTVLLSFAPGNVSGYTDLMFYDAASAANQFNKAFRVLDLKSLFQDFPVNKKKLFAILIKKHTLYPNLHQGAFIGEFQPVAYSQANTASQRIQRHFRQPGLPPARTSTAMITYLDSIINLCQLRRITPIVVVSSHQPSYVEAVPPEIMTAYQGKLEEFRERGITTIDGLNRAYPPAMFQDADHLNQAGAARFSSDVVTRLGELPAIKNESR</sequence>
<name>A0A2G0CIV1_9BACT</name>
<comment type="caution">
    <text evidence="2">The sequence shown here is derived from an EMBL/GenBank/DDBJ whole genome shotgun (WGS) entry which is preliminary data.</text>
</comment>
<keyword evidence="1" id="KW-0812">Transmembrane</keyword>
<keyword evidence="3" id="KW-1185">Reference proteome</keyword>
<gene>
    <name evidence="2" type="ORF">CGL56_02340</name>
</gene>
<dbReference type="AlphaFoldDB" id="A0A2G0CIV1"/>
<proteinExistence type="predicted"/>
<evidence type="ECO:0000313" key="2">
    <source>
        <dbReference type="EMBL" id="PHK99904.1"/>
    </source>
</evidence>
<organism evidence="2 3">
    <name type="scientific">Neolewinella marina</name>
    <dbReference type="NCBI Taxonomy" id="438751"/>
    <lineage>
        <taxon>Bacteria</taxon>
        <taxon>Pseudomonadati</taxon>
        <taxon>Bacteroidota</taxon>
        <taxon>Saprospiria</taxon>
        <taxon>Saprospirales</taxon>
        <taxon>Lewinellaceae</taxon>
        <taxon>Neolewinella</taxon>
    </lineage>
</organism>
<protein>
    <recommendedName>
        <fullName evidence="4">SGNH/GDSL hydrolase family protein</fullName>
    </recommendedName>
</protein>
<reference evidence="2 3" key="1">
    <citation type="submission" date="2017-10" db="EMBL/GenBank/DDBJ databases">
        <title>The draft genome sequence of Lewinella marina KCTC 32374.</title>
        <authorList>
            <person name="Wang K."/>
        </authorList>
    </citation>
    <scope>NUCLEOTIDE SEQUENCE [LARGE SCALE GENOMIC DNA]</scope>
    <source>
        <strain evidence="2 3">MKG-38</strain>
    </source>
</reference>
<dbReference type="EMBL" id="PDLO01000001">
    <property type="protein sequence ID" value="PHK99904.1"/>
    <property type="molecule type" value="Genomic_DNA"/>
</dbReference>
<keyword evidence="1" id="KW-0472">Membrane</keyword>
<accession>A0A2G0CIV1</accession>